<dbReference type="RefSeq" id="WP_308711940.1">
    <property type="nucleotide sequence ID" value="NZ_JAVHUY010000007.1"/>
</dbReference>
<organism evidence="2 3">
    <name type="scientific">Phytohabitans maris</name>
    <dbReference type="NCBI Taxonomy" id="3071409"/>
    <lineage>
        <taxon>Bacteria</taxon>
        <taxon>Bacillati</taxon>
        <taxon>Actinomycetota</taxon>
        <taxon>Actinomycetes</taxon>
        <taxon>Micromonosporales</taxon>
        <taxon>Micromonosporaceae</taxon>
    </lineage>
</organism>
<dbReference type="EMBL" id="JAVHUY010000007">
    <property type="protein sequence ID" value="MDQ7904669.1"/>
    <property type="molecule type" value="Genomic_DNA"/>
</dbReference>
<accession>A0ABU0ZC81</accession>
<gene>
    <name evidence="2" type="ORF">RB614_09065</name>
</gene>
<evidence type="ECO:0000313" key="2">
    <source>
        <dbReference type="EMBL" id="MDQ7904669.1"/>
    </source>
</evidence>
<name>A0ABU0ZC81_9ACTN</name>
<protein>
    <submittedName>
        <fullName evidence="2">Uncharacterized protein</fullName>
    </submittedName>
</protein>
<proteinExistence type="predicted"/>
<feature type="region of interest" description="Disordered" evidence="1">
    <location>
        <begin position="53"/>
        <end position="87"/>
    </location>
</feature>
<sequence>MIKLATAGQLCVAVLDGIRVTNAEAGGSGTPSGMGGEPHAVIASTSTTTAITGSIRPARPSHRGSVRLPHTATAAKSHPTTLKQSPA</sequence>
<evidence type="ECO:0000256" key="1">
    <source>
        <dbReference type="SAM" id="MobiDB-lite"/>
    </source>
</evidence>
<reference evidence="2 3" key="1">
    <citation type="submission" date="2023-08" db="EMBL/GenBank/DDBJ databases">
        <title>Phytohabitans sansha sp. nov., isolated from marine sediment.</title>
        <authorList>
            <person name="Zhao Y."/>
            <person name="Yi K."/>
        </authorList>
    </citation>
    <scope>NUCLEOTIDE SEQUENCE [LARGE SCALE GENOMIC DNA]</scope>
    <source>
        <strain evidence="2 3">ZYX-F-186</strain>
    </source>
</reference>
<keyword evidence="3" id="KW-1185">Reference proteome</keyword>
<dbReference type="Proteomes" id="UP001230908">
    <property type="component" value="Unassembled WGS sequence"/>
</dbReference>
<feature type="compositionally biased region" description="Polar residues" evidence="1">
    <location>
        <begin position="78"/>
        <end position="87"/>
    </location>
</feature>
<comment type="caution">
    <text evidence="2">The sequence shown here is derived from an EMBL/GenBank/DDBJ whole genome shotgun (WGS) entry which is preliminary data.</text>
</comment>
<evidence type="ECO:0000313" key="3">
    <source>
        <dbReference type="Proteomes" id="UP001230908"/>
    </source>
</evidence>